<keyword evidence="5 7" id="KW-0472">Membrane</keyword>
<evidence type="ECO:0000256" key="7">
    <source>
        <dbReference type="SAM" id="Phobius"/>
    </source>
</evidence>
<organism evidence="8 9">
    <name type="scientific">Candidatus Enterocloster excrementipullorum</name>
    <dbReference type="NCBI Taxonomy" id="2838559"/>
    <lineage>
        <taxon>Bacteria</taxon>
        <taxon>Bacillati</taxon>
        <taxon>Bacillota</taxon>
        <taxon>Clostridia</taxon>
        <taxon>Lachnospirales</taxon>
        <taxon>Lachnospiraceae</taxon>
        <taxon>Enterocloster</taxon>
    </lineage>
</organism>
<dbReference type="GO" id="GO:0005886">
    <property type="term" value="C:plasma membrane"/>
    <property type="evidence" value="ECO:0007669"/>
    <property type="project" value="UniProtKB-SubCell"/>
</dbReference>
<reference evidence="8" key="1">
    <citation type="journal article" date="2021" name="PeerJ">
        <title>Extensive microbial diversity within the chicken gut microbiome revealed by metagenomics and culture.</title>
        <authorList>
            <person name="Gilroy R."/>
            <person name="Ravi A."/>
            <person name="Getino M."/>
            <person name="Pursley I."/>
            <person name="Horton D.L."/>
            <person name="Alikhan N.F."/>
            <person name="Baker D."/>
            <person name="Gharbi K."/>
            <person name="Hall N."/>
            <person name="Watson M."/>
            <person name="Adriaenssens E.M."/>
            <person name="Foster-Nyarko E."/>
            <person name="Jarju S."/>
            <person name="Secka A."/>
            <person name="Antonio M."/>
            <person name="Oren A."/>
            <person name="Chaudhuri R.R."/>
            <person name="La Ragione R."/>
            <person name="Hildebrand F."/>
            <person name="Pallen M.J."/>
        </authorList>
    </citation>
    <scope>NUCLEOTIDE SEQUENCE</scope>
    <source>
        <strain evidence="8">CHK180-15479</strain>
    </source>
</reference>
<evidence type="ECO:0000256" key="1">
    <source>
        <dbReference type="ARBA" id="ARBA00004651"/>
    </source>
</evidence>
<protein>
    <submittedName>
        <fullName evidence="8">ABC transporter permease</fullName>
    </submittedName>
</protein>
<evidence type="ECO:0000313" key="8">
    <source>
        <dbReference type="EMBL" id="HJC06593.1"/>
    </source>
</evidence>
<feature type="transmembrane region" description="Helical" evidence="7">
    <location>
        <begin position="177"/>
        <end position="200"/>
    </location>
</feature>
<evidence type="ECO:0000256" key="6">
    <source>
        <dbReference type="SAM" id="MobiDB-lite"/>
    </source>
</evidence>
<proteinExistence type="predicted"/>
<feature type="compositionally biased region" description="Basic and acidic residues" evidence="6">
    <location>
        <begin position="480"/>
        <end position="491"/>
    </location>
</feature>
<gene>
    <name evidence="8" type="ORF">H9704_10650</name>
</gene>
<comment type="subcellular location">
    <subcellularLocation>
        <location evidence="1">Cell membrane</location>
        <topology evidence="1">Multi-pass membrane protein</topology>
    </subcellularLocation>
</comment>
<feature type="region of interest" description="Disordered" evidence="6">
    <location>
        <begin position="479"/>
        <end position="500"/>
    </location>
</feature>
<dbReference type="EMBL" id="DWWT01000054">
    <property type="protein sequence ID" value="HJC06593.1"/>
    <property type="molecule type" value="Genomic_DNA"/>
</dbReference>
<feature type="transmembrane region" description="Helical" evidence="7">
    <location>
        <begin position="212"/>
        <end position="229"/>
    </location>
</feature>
<feature type="transmembrane region" description="Helical" evidence="7">
    <location>
        <begin position="316"/>
        <end position="336"/>
    </location>
</feature>
<feature type="transmembrane region" description="Helical" evidence="7">
    <location>
        <begin position="241"/>
        <end position="263"/>
    </location>
</feature>
<comment type="caution">
    <text evidence="8">The sequence shown here is derived from an EMBL/GenBank/DDBJ whole genome shotgun (WGS) entry which is preliminary data.</text>
</comment>
<feature type="transmembrane region" description="Helical" evidence="7">
    <location>
        <begin position="423"/>
        <end position="441"/>
    </location>
</feature>
<keyword evidence="3 7" id="KW-0812">Transmembrane</keyword>
<dbReference type="PANTHER" id="PTHR32196">
    <property type="entry name" value="ABC TRANSPORTER PERMEASE PROTEIN YPHD-RELATED-RELATED"/>
    <property type="match status" value="1"/>
</dbReference>
<evidence type="ECO:0000256" key="2">
    <source>
        <dbReference type="ARBA" id="ARBA00022475"/>
    </source>
</evidence>
<feature type="transmembrane region" description="Helical" evidence="7">
    <location>
        <begin position="367"/>
        <end position="385"/>
    </location>
</feature>
<evidence type="ECO:0000256" key="5">
    <source>
        <dbReference type="ARBA" id="ARBA00023136"/>
    </source>
</evidence>
<evidence type="ECO:0000313" key="9">
    <source>
        <dbReference type="Proteomes" id="UP000823910"/>
    </source>
</evidence>
<evidence type="ECO:0000256" key="4">
    <source>
        <dbReference type="ARBA" id="ARBA00022989"/>
    </source>
</evidence>
<keyword evidence="2" id="KW-1003">Cell membrane</keyword>
<name>A0A9D2SIT6_9FIRM</name>
<evidence type="ECO:0000256" key="3">
    <source>
        <dbReference type="ARBA" id="ARBA00022692"/>
    </source>
</evidence>
<feature type="transmembrane region" description="Helical" evidence="7">
    <location>
        <begin position="89"/>
        <end position="111"/>
    </location>
</feature>
<keyword evidence="4 7" id="KW-1133">Transmembrane helix</keyword>
<feature type="transmembrane region" description="Helical" evidence="7">
    <location>
        <begin position="290"/>
        <end position="310"/>
    </location>
</feature>
<dbReference type="InterPro" id="IPR001851">
    <property type="entry name" value="ABC_transp_permease"/>
</dbReference>
<feature type="transmembrane region" description="Helical" evidence="7">
    <location>
        <begin position="123"/>
        <end position="145"/>
    </location>
</feature>
<dbReference type="AlphaFoldDB" id="A0A9D2SIT6"/>
<sequence>MSDVIFKNKVVILFVLLCIGATAASKQPLTFVATELFTRIARNAFIVLALIIPVIAGMGLNFGIVIGAMAAQVAIFLTTYWGLTGVGGFFATVALTTPIAVFFGFLVGKLFNQMKGNEMIGGLVLGYFAEGFYQLLFLFIFGGVITMDNPTLMIATGVGVKNTIDLSGTVKYALDTIPMLTIIEVGFYLVVLGIVASALFKIAKKQPVDWKGTAAKLVAAIVIYALTFIGPVESFLSADRLLLLSAVELGCLAVVLWQAFGFIRWKLGGKARAASHSEGAVLHGYDPRRAAVYVILAAVVYAVTYIPAVYDILVAVRLPVMTFLCIGGLCVFNNLLMRTRLGQNMRTVGQSRSVANAAGINVDRTRIIAMIFSTVLAGWGQLIFLQNVGTLSTYGAHTQVGQFAIAALLVGGASVQRATNGQAILGIILFHTLFIVSPLAGKELFGDAVIGEYFRVFVSYGVIAMALAMHAWKKVVPASSKEDGGDKKEQGAPEAVQADA</sequence>
<dbReference type="Proteomes" id="UP000823910">
    <property type="component" value="Unassembled WGS sequence"/>
</dbReference>
<dbReference type="GO" id="GO:0022857">
    <property type="term" value="F:transmembrane transporter activity"/>
    <property type="evidence" value="ECO:0007669"/>
    <property type="project" value="InterPro"/>
</dbReference>
<feature type="transmembrane region" description="Helical" evidence="7">
    <location>
        <begin position="453"/>
        <end position="472"/>
    </location>
</feature>
<dbReference type="PANTHER" id="PTHR32196:SF15">
    <property type="entry name" value="SUGAR ABC TRANSPORTER PERMEASE PROTEIN"/>
    <property type="match status" value="1"/>
</dbReference>
<dbReference type="Pfam" id="PF02653">
    <property type="entry name" value="BPD_transp_2"/>
    <property type="match status" value="1"/>
</dbReference>
<feature type="transmembrane region" description="Helical" evidence="7">
    <location>
        <begin position="36"/>
        <end position="55"/>
    </location>
</feature>
<reference evidence="8" key="2">
    <citation type="submission" date="2021-04" db="EMBL/GenBank/DDBJ databases">
        <authorList>
            <person name="Gilroy R."/>
        </authorList>
    </citation>
    <scope>NUCLEOTIDE SEQUENCE</scope>
    <source>
        <strain evidence="8">CHK180-15479</strain>
    </source>
</reference>
<accession>A0A9D2SIT6</accession>